<name>A0A132H6B9_9BURK</name>
<dbReference type="Pfam" id="PF22483">
    <property type="entry name" value="Mu-transpos_C_2"/>
    <property type="match status" value="1"/>
</dbReference>
<dbReference type="OrthoDB" id="2065409at2"/>
<evidence type="ECO:0000259" key="2">
    <source>
        <dbReference type="PROSITE" id="PS50994"/>
    </source>
</evidence>
<dbReference type="InterPro" id="IPR017895">
    <property type="entry name" value="HTH_IS408/IS1162_type"/>
</dbReference>
<dbReference type="Gene3D" id="1.10.10.60">
    <property type="entry name" value="Homeodomain-like"/>
    <property type="match status" value="1"/>
</dbReference>
<dbReference type="PANTHER" id="PTHR35004:SF8">
    <property type="entry name" value="TRANSPOSASE RV3428C-RELATED"/>
    <property type="match status" value="1"/>
</dbReference>
<dbReference type="InterPro" id="IPR001584">
    <property type="entry name" value="Integrase_cat-core"/>
</dbReference>
<feature type="domain" description="HTH IS408-type" evidence="1">
    <location>
        <begin position="4"/>
        <end position="84"/>
    </location>
</feature>
<dbReference type="InterPro" id="IPR054353">
    <property type="entry name" value="IstA-like_C"/>
</dbReference>
<evidence type="ECO:0000313" key="4">
    <source>
        <dbReference type="EMBL" id="QBP13442.1"/>
    </source>
</evidence>
<dbReference type="EMBL" id="CP037900">
    <property type="protein sequence ID" value="QBP10022.1"/>
    <property type="molecule type" value="Genomic_DNA"/>
</dbReference>
<dbReference type="SUPFAM" id="SSF53098">
    <property type="entry name" value="Ribonuclease H-like"/>
    <property type="match status" value="1"/>
</dbReference>
<dbReference type="PROSITE" id="PS50994">
    <property type="entry name" value="INTEGRASE"/>
    <property type="match status" value="1"/>
</dbReference>
<proteinExistence type="predicted"/>
<dbReference type="RefSeq" id="WP_017515457.1">
    <property type="nucleotide sequence ID" value="NZ_CP037900.1"/>
</dbReference>
<evidence type="ECO:0000313" key="5">
    <source>
        <dbReference type="Proteomes" id="UP000253772"/>
    </source>
</evidence>
<dbReference type="EMBL" id="CP037901">
    <property type="protein sequence ID" value="QBP13442.1"/>
    <property type="molecule type" value="Genomic_DNA"/>
</dbReference>
<dbReference type="Proteomes" id="UP000253772">
    <property type="component" value="Chromosome c1"/>
</dbReference>
<dbReference type="InterPro" id="IPR013324">
    <property type="entry name" value="RNA_pol_sigma_r3/r4-like"/>
</dbReference>
<dbReference type="Proteomes" id="UP000253772">
    <property type="component" value="Chromosome c2"/>
</dbReference>
<accession>A0A132H6B9</accession>
<dbReference type="GO" id="GO:0015074">
    <property type="term" value="P:DNA integration"/>
    <property type="evidence" value="ECO:0007669"/>
    <property type="project" value="InterPro"/>
</dbReference>
<organism evidence="4 5">
    <name type="scientific">Cupriavidus metallidurans</name>
    <dbReference type="NCBI Taxonomy" id="119219"/>
    <lineage>
        <taxon>Bacteria</taxon>
        <taxon>Pseudomonadati</taxon>
        <taxon>Pseudomonadota</taxon>
        <taxon>Betaproteobacteria</taxon>
        <taxon>Burkholderiales</taxon>
        <taxon>Burkholderiaceae</taxon>
        <taxon>Cupriavidus</taxon>
    </lineage>
</organism>
<gene>
    <name evidence="3" type="ORF">DDF84_009735</name>
    <name evidence="4" type="ORF">DDF84_027895</name>
</gene>
<dbReference type="NCBIfam" id="NF033546">
    <property type="entry name" value="transpos_IS21"/>
    <property type="match status" value="1"/>
</dbReference>
<dbReference type="PROSITE" id="PS50532">
    <property type="entry name" value="HTH_IS408"/>
    <property type="match status" value="1"/>
</dbReference>
<dbReference type="InterPro" id="IPR012337">
    <property type="entry name" value="RNaseH-like_sf"/>
</dbReference>
<dbReference type="AlphaFoldDB" id="A0A132H6B9"/>
<protein>
    <submittedName>
        <fullName evidence="4">IS21 family transposase</fullName>
    </submittedName>
</protein>
<dbReference type="PANTHER" id="PTHR35004">
    <property type="entry name" value="TRANSPOSASE RV3428C-RELATED"/>
    <property type="match status" value="1"/>
</dbReference>
<evidence type="ECO:0000313" key="3">
    <source>
        <dbReference type="EMBL" id="QBP10022.1"/>
    </source>
</evidence>
<sequence length="511" mass="58150">MRKIQEVLRLYFGHSRSKREIARIIGVSPTTVSDYLARAKLAGLSYPLPSELDEPSLERLLFPPSEPSSVQRPAPDWLRVHNELRGKGVTLELLWQEYKAGQEDGFQYSAFCDHYRRWRQRLSLSMRQTHTPGEKLFIDYAGQTVAVTDGATGEIKQAQIFVAVLGASNYTYIEATWSQQLPDWIASHVRALNFFGGCTELWVPDNLRSGVTKASRYEPDLNPTYQDLANHYGVAVLPARVRRPKDKSKVENAVLVMSRWVLARLRHQRFFSLGELNREMRALLTALNQRPFKKLPGSRASAFAEMDQPALRPLPAQPYEYAEWKLARVGVDYHVEVDGHYYSVPYQHAREQVDVRVTGATVEIFRHGQRLASHAHCAFKGRHTTVDMHMPRTHREVAGWSAEKLTSRATAIGPRCTTLVERLLHQRRHPQQAFRSCLGVLRLGQEFGNARLEAACAHALKLNAVSWKSLQSILKNSLDLQTPPGAQRTLDLPEHENLRGAHYYQSNSILH</sequence>
<reference evidence="4 5" key="1">
    <citation type="submission" date="2019-03" db="EMBL/GenBank/DDBJ databases">
        <title>Comparative insights into the high quality Complete genome sequence of highly metal resistant Cupriavidus metallidurans strain BS1 isolated from a gold-copper mine.</title>
        <authorList>
            <person name="Mazhar H.S."/>
            <person name="Rensing C."/>
        </authorList>
    </citation>
    <scope>NUCLEOTIDE SEQUENCE [LARGE SCALE GENOMIC DNA]</scope>
    <source>
        <strain evidence="4 5">BS1</strain>
    </source>
</reference>
<dbReference type="SUPFAM" id="SSF88659">
    <property type="entry name" value="Sigma3 and sigma4 domains of RNA polymerase sigma factors"/>
    <property type="match status" value="1"/>
</dbReference>
<evidence type="ECO:0000259" key="1">
    <source>
        <dbReference type="PROSITE" id="PS50532"/>
    </source>
</evidence>
<feature type="domain" description="Integrase catalytic" evidence="2">
    <location>
        <begin position="128"/>
        <end position="308"/>
    </location>
</feature>